<keyword evidence="1" id="KW-0223">Dioxygenase</keyword>
<reference evidence="1" key="1">
    <citation type="submission" date="2019-09" db="EMBL/GenBank/DDBJ databases">
        <title>Characterisation of the sponge microbiome using genome-centric metagenomics.</title>
        <authorList>
            <person name="Engelberts J.P."/>
            <person name="Robbins S.J."/>
            <person name="De Goeij J.M."/>
            <person name="Aranda M."/>
            <person name="Bell S.C."/>
            <person name="Webster N.S."/>
        </authorList>
    </citation>
    <scope>NUCLEOTIDE SEQUENCE</scope>
    <source>
        <strain evidence="1">SB0664_bin_27</strain>
    </source>
</reference>
<dbReference type="InterPro" id="IPR008775">
    <property type="entry name" value="Phytyl_CoA_dOase-like"/>
</dbReference>
<protein>
    <submittedName>
        <fullName evidence="1">Phytanoyl-CoA dioxygenase family protein</fullName>
    </submittedName>
</protein>
<comment type="caution">
    <text evidence="1">The sequence shown here is derived from an EMBL/GenBank/DDBJ whole genome shotgun (WGS) entry which is preliminary data.</text>
</comment>
<name>A0A6B0YND7_9CHLR</name>
<organism evidence="1">
    <name type="scientific">Caldilineaceae bacterium SB0664_bin_27</name>
    <dbReference type="NCBI Taxonomy" id="2605260"/>
    <lineage>
        <taxon>Bacteria</taxon>
        <taxon>Bacillati</taxon>
        <taxon>Chloroflexota</taxon>
        <taxon>Caldilineae</taxon>
        <taxon>Caldilineales</taxon>
        <taxon>Caldilineaceae</taxon>
    </lineage>
</organism>
<dbReference type="SUPFAM" id="SSF51197">
    <property type="entry name" value="Clavaminate synthase-like"/>
    <property type="match status" value="1"/>
</dbReference>
<keyword evidence="1" id="KW-0560">Oxidoreductase</keyword>
<proteinExistence type="predicted"/>
<dbReference type="AlphaFoldDB" id="A0A6B0YND7"/>
<dbReference type="PANTHER" id="PTHR37563:SF2">
    <property type="entry name" value="PHYTANOYL-COA DIOXYGENASE FAMILY PROTEIN (AFU_ORTHOLOGUE AFUA_2G03330)"/>
    <property type="match status" value="1"/>
</dbReference>
<dbReference type="Gene3D" id="2.60.120.620">
    <property type="entry name" value="q2cbj1_9rhob like domain"/>
    <property type="match status" value="1"/>
</dbReference>
<dbReference type="EMBL" id="VXRG01000037">
    <property type="protein sequence ID" value="MXY92584.1"/>
    <property type="molecule type" value="Genomic_DNA"/>
</dbReference>
<dbReference type="Pfam" id="PF05721">
    <property type="entry name" value="PhyH"/>
    <property type="match status" value="1"/>
</dbReference>
<dbReference type="GO" id="GO:0016706">
    <property type="term" value="F:2-oxoglutarate-dependent dioxygenase activity"/>
    <property type="evidence" value="ECO:0007669"/>
    <property type="project" value="UniProtKB-ARBA"/>
</dbReference>
<gene>
    <name evidence="1" type="ORF">F4Y42_03955</name>
</gene>
<dbReference type="InterPro" id="IPR051961">
    <property type="entry name" value="Fungal_Metabolite_Diox"/>
</dbReference>
<dbReference type="PANTHER" id="PTHR37563">
    <property type="entry name" value="PHYTANOYL-COA DIOXYGENASE FAMILY PROTEIN (AFU_ORTHOLOGUE AFUA_2G03330)"/>
    <property type="match status" value="1"/>
</dbReference>
<accession>A0A6B0YND7</accession>
<sequence>MPPDKTLEEQLLRLKLDGWCVVKNVVPADEVTAVRESVAAATLRHQRSDAPANIGHRTGLINYDQSFAPYLVTSHFISLIRAALGQNVRVSFTSAMINYPGNARGGLHSDWPFNQRNAGHIPAPYPDIVAHFTTLWMLSPFSAKNGATVIVPGSHRMETNPSTESCSHDENTPYPTEIQATGEAGSVLVMDSRMWHAAGANRSDSARVAMAIRFAPWWLNLNGLRPGSSERARQMQATGLKENEVEAVKPEVFAGLPADVQPLFEHWVEG</sequence>
<evidence type="ECO:0000313" key="1">
    <source>
        <dbReference type="EMBL" id="MXY92584.1"/>
    </source>
</evidence>